<dbReference type="RefSeq" id="WP_124152229.1">
    <property type="nucleotide sequence ID" value="NZ_RQIS01000011.1"/>
</dbReference>
<dbReference type="PANTHER" id="PTHR33406">
    <property type="entry name" value="MEMBRANE PROTEIN MJ1562-RELATED"/>
    <property type="match status" value="1"/>
</dbReference>
<evidence type="ECO:0000256" key="2">
    <source>
        <dbReference type="ARBA" id="ARBA00022475"/>
    </source>
</evidence>
<dbReference type="InterPro" id="IPR050545">
    <property type="entry name" value="Mycobact_MmpL"/>
</dbReference>
<gene>
    <name evidence="9" type="ORF">D1Y85_16700</name>
</gene>
<keyword evidence="2" id="KW-1003">Cell membrane</keyword>
<name>A0A3N6NWQ0_9BURK</name>
<evidence type="ECO:0000259" key="8">
    <source>
        <dbReference type="PROSITE" id="PS50156"/>
    </source>
</evidence>
<dbReference type="Gene3D" id="1.20.1640.10">
    <property type="entry name" value="Multidrug efflux transporter AcrB transmembrane domain"/>
    <property type="match status" value="2"/>
</dbReference>
<feature type="transmembrane region" description="Helical" evidence="7">
    <location>
        <begin position="367"/>
        <end position="389"/>
    </location>
</feature>
<proteinExistence type="predicted"/>
<dbReference type="Proteomes" id="UP000272778">
    <property type="component" value="Unassembled WGS sequence"/>
</dbReference>
<feature type="transmembrane region" description="Helical" evidence="7">
    <location>
        <begin position="334"/>
        <end position="355"/>
    </location>
</feature>
<reference evidence="9 10" key="1">
    <citation type="submission" date="2018-11" db="EMBL/GenBank/DDBJ databases">
        <title>Paraburkholderia sp. DHOA04, isolated from soil.</title>
        <authorList>
            <person name="Gao Z.-H."/>
            <person name="Qiu L.-H."/>
            <person name="Fu J.-C."/>
        </authorList>
    </citation>
    <scope>NUCLEOTIDE SEQUENCE [LARGE SCALE GENOMIC DNA]</scope>
    <source>
        <strain evidence="9 10">DHOA04</strain>
    </source>
</reference>
<protein>
    <submittedName>
        <fullName evidence="9">RND family transporter</fullName>
    </submittedName>
</protein>
<evidence type="ECO:0000313" key="10">
    <source>
        <dbReference type="Proteomes" id="UP000272778"/>
    </source>
</evidence>
<dbReference type="PANTHER" id="PTHR33406:SF10">
    <property type="entry name" value="SSD DOMAIN-CONTAINING PROTEIN"/>
    <property type="match status" value="1"/>
</dbReference>
<evidence type="ECO:0000256" key="7">
    <source>
        <dbReference type="SAM" id="Phobius"/>
    </source>
</evidence>
<feature type="transmembrane region" description="Helical" evidence="7">
    <location>
        <begin position="263"/>
        <end position="283"/>
    </location>
</feature>
<keyword evidence="3 7" id="KW-0812">Transmembrane</keyword>
<organism evidence="9 10">
    <name type="scientific">Paraburkholderia dinghuensis</name>
    <dbReference type="NCBI Taxonomy" id="2305225"/>
    <lineage>
        <taxon>Bacteria</taxon>
        <taxon>Pseudomonadati</taxon>
        <taxon>Pseudomonadota</taxon>
        <taxon>Betaproteobacteria</taxon>
        <taxon>Burkholderiales</taxon>
        <taxon>Burkholderiaceae</taxon>
        <taxon>Paraburkholderia</taxon>
    </lineage>
</organism>
<evidence type="ECO:0000256" key="3">
    <source>
        <dbReference type="ARBA" id="ARBA00022692"/>
    </source>
</evidence>
<feature type="transmembrane region" description="Helical" evidence="7">
    <location>
        <begin position="631"/>
        <end position="648"/>
    </location>
</feature>
<feature type="domain" description="SSD" evidence="8">
    <location>
        <begin position="262"/>
        <end position="388"/>
    </location>
</feature>
<feature type="transmembrane region" description="Helical" evidence="7">
    <location>
        <begin position="683"/>
        <end position="702"/>
    </location>
</feature>
<dbReference type="GO" id="GO:0005886">
    <property type="term" value="C:plasma membrane"/>
    <property type="evidence" value="ECO:0007669"/>
    <property type="project" value="UniProtKB-SubCell"/>
</dbReference>
<dbReference type="PROSITE" id="PS50156">
    <property type="entry name" value="SSD"/>
    <property type="match status" value="1"/>
</dbReference>
<feature type="region of interest" description="Disordered" evidence="6">
    <location>
        <begin position="791"/>
        <end position="824"/>
    </location>
</feature>
<keyword evidence="10" id="KW-1185">Reference proteome</keyword>
<dbReference type="InterPro" id="IPR004869">
    <property type="entry name" value="MMPL_dom"/>
</dbReference>
<feature type="compositionally biased region" description="Basic and acidic residues" evidence="6">
    <location>
        <begin position="804"/>
        <end position="818"/>
    </location>
</feature>
<feature type="transmembrane region" description="Helical" evidence="7">
    <location>
        <begin position="758"/>
        <end position="782"/>
    </location>
</feature>
<accession>A0A3N6NWQ0</accession>
<feature type="transmembrane region" description="Helical" evidence="7">
    <location>
        <begin position="426"/>
        <end position="446"/>
    </location>
</feature>
<evidence type="ECO:0000256" key="6">
    <source>
        <dbReference type="SAM" id="MobiDB-lite"/>
    </source>
</evidence>
<dbReference type="OrthoDB" id="9176717at2"/>
<feature type="transmembrane region" description="Helical" evidence="7">
    <location>
        <begin position="21"/>
        <end position="42"/>
    </location>
</feature>
<feature type="compositionally biased region" description="Polar residues" evidence="6">
    <location>
        <begin position="792"/>
        <end position="803"/>
    </location>
</feature>
<dbReference type="SUPFAM" id="SSF82866">
    <property type="entry name" value="Multidrug efflux transporter AcrB transmembrane domain"/>
    <property type="match status" value="2"/>
</dbReference>
<dbReference type="InterPro" id="IPR000731">
    <property type="entry name" value="SSD"/>
</dbReference>
<feature type="transmembrane region" description="Helical" evidence="7">
    <location>
        <begin position="289"/>
        <end position="307"/>
    </location>
</feature>
<dbReference type="EMBL" id="RQIS01000011">
    <property type="protein sequence ID" value="RQH05093.1"/>
    <property type="molecule type" value="Genomic_DNA"/>
</dbReference>
<keyword evidence="5 7" id="KW-0472">Membrane</keyword>
<evidence type="ECO:0000256" key="4">
    <source>
        <dbReference type="ARBA" id="ARBA00022989"/>
    </source>
</evidence>
<evidence type="ECO:0000256" key="5">
    <source>
        <dbReference type="ARBA" id="ARBA00023136"/>
    </source>
</evidence>
<feature type="transmembrane region" description="Helical" evidence="7">
    <location>
        <begin position="655"/>
        <end position="677"/>
    </location>
</feature>
<sequence>MPVVRNPEDFDRNSGSFFERLVFNHRPVVIILCVLATIFLGFHASRLTINASFEKTIPSSHPYIRNYLDNEKELPGLGNTVRIAVENTNGDIFDPHYLDTLKKINDAVYLIPGVDRSWMKSLWMPVVRWTEVTEEGYNGGPVMPPDYNASPDSVAALRRNVARAGVLGTLVSNDLHSSMIIVPLLETDVRTGAPLDYRAFSHELERTIQAQQSSGVKVHIVGFGKLVGDLMDGLAYVARFFAVSAAIATLLIFWYTRCVRSTVLLVSISLLGVVWLLGLMHLAGYVLDPYSILVPFLIFAIGLSHGAQKMNGIMQDVARGTHKYVAARYTFRRLFLAGLTALLTNVVGFAVLMVIDIPIIKSMALQTSIGVFVLIVTKLILIPVMLSYVGVSKKAAARHVDDAQAPKRRKINELWGKLDRFTQRRWATATVAVFAVIGVAGFIGSLNVKVGDLDPGAPELRKSSRYNLDDAYITAHYGLSSDQFAVIVKTQPNACASWANLVTMDNLAWSLQQLPGVQTVVSLPGIIRHVTAGQFDGNGKWQTISRDQGLVDSAYSAASVAMPDATNQACSVVPIVAYLSDHKAETLTRVLDAVVAFGKKHNSDDVQFLPAAGSAGIEAITNLVVKSANRSVLLMLYGAVIVLCFITFRSWRAVIVALVPLIITSVLCEALMVALGIGVKVATLPVTALGVGVGVDYALYLLSVQLGLQRRGVSLAEAYRKSVMFTGKVVGLIGFTLAAGVITWAWSPIKFQADMGILLAFMFIWNMVGAVVLIPALSHFLLPDGLWARSAGEQSTTGPNQTLERTRKADDRPADRTARLRSAR</sequence>
<feature type="transmembrane region" description="Helical" evidence="7">
    <location>
        <begin position="723"/>
        <end position="746"/>
    </location>
</feature>
<comment type="caution">
    <text evidence="9">The sequence shown here is derived from an EMBL/GenBank/DDBJ whole genome shotgun (WGS) entry which is preliminary data.</text>
</comment>
<feature type="transmembrane region" description="Helical" evidence="7">
    <location>
        <begin position="236"/>
        <end position="256"/>
    </location>
</feature>
<dbReference type="AlphaFoldDB" id="A0A3N6NWQ0"/>
<evidence type="ECO:0000313" key="9">
    <source>
        <dbReference type="EMBL" id="RQH05093.1"/>
    </source>
</evidence>
<keyword evidence="4 7" id="KW-1133">Transmembrane helix</keyword>
<comment type="subcellular location">
    <subcellularLocation>
        <location evidence="1">Cell membrane</location>
        <topology evidence="1">Multi-pass membrane protein</topology>
    </subcellularLocation>
</comment>
<evidence type="ECO:0000256" key="1">
    <source>
        <dbReference type="ARBA" id="ARBA00004651"/>
    </source>
</evidence>
<dbReference type="Pfam" id="PF03176">
    <property type="entry name" value="MMPL"/>
    <property type="match status" value="2"/>
</dbReference>